<protein>
    <submittedName>
        <fullName evidence="1">NDxxF motif lipoprotein</fullName>
    </submittedName>
</protein>
<proteinExistence type="predicted"/>
<keyword evidence="1" id="KW-0449">Lipoprotein</keyword>
<sequence length="204" mass="23686">MRKICFTILFVLLLTACSQVDVPDDNDYTDDEIPQVEDIKIPDTIFQSDKQNDTIDVEEIKTSIKTYLDANEELFVAFDRLADILYEKKNLAEEELEKLETVTDLTEENDENFAHYIANNTLPADYQEESEKISEYISNINEYMTQLDDKIDQFIDGISNGDFSSETFELIPDNLDEMNGKVQKEIEEFLDEKEIDTKAFGREE</sequence>
<gene>
    <name evidence="1" type="ORF">SH601_06070</name>
</gene>
<reference evidence="1" key="1">
    <citation type="submission" date="2023-11" db="EMBL/GenBank/DDBJ databases">
        <title>Gracilibacillus pellucida a moderately halophilic bacterium isolated from saline soil in Xinjiang province.</title>
        <authorList>
            <person name="Zhang Z."/>
            <person name="Tan F."/>
            <person name="Wang Y."/>
            <person name="Xia M."/>
        </authorList>
    </citation>
    <scope>NUCLEOTIDE SEQUENCE</scope>
    <source>
        <strain evidence="1">S3-1-1</strain>
    </source>
</reference>
<accession>A0ACC6M3L2</accession>
<organism evidence="1 2">
    <name type="scientific">Gracilibacillus pellucidus</name>
    <dbReference type="NCBI Taxonomy" id="3095368"/>
    <lineage>
        <taxon>Bacteria</taxon>
        <taxon>Bacillati</taxon>
        <taxon>Bacillota</taxon>
        <taxon>Bacilli</taxon>
        <taxon>Bacillales</taxon>
        <taxon>Bacillaceae</taxon>
        <taxon>Gracilibacillus</taxon>
    </lineage>
</organism>
<evidence type="ECO:0000313" key="2">
    <source>
        <dbReference type="Proteomes" id="UP001277972"/>
    </source>
</evidence>
<keyword evidence="2" id="KW-1185">Reference proteome</keyword>
<dbReference type="EMBL" id="JAWZSR010000003">
    <property type="protein sequence ID" value="MDX8045549.1"/>
    <property type="molecule type" value="Genomic_DNA"/>
</dbReference>
<comment type="caution">
    <text evidence="1">The sequence shown here is derived from an EMBL/GenBank/DDBJ whole genome shotgun (WGS) entry which is preliminary data.</text>
</comment>
<name>A0ACC6M3L2_9BACI</name>
<evidence type="ECO:0000313" key="1">
    <source>
        <dbReference type="EMBL" id="MDX8045549.1"/>
    </source>
</evidence>
<dbReference type="Proteomes" id="UP001277972">
    <property type="component" value="Unassembled WGS sequence"/>
</dbReference>